<proteinExistence type="predicted"/>
<dbReference type="AlphaFoldDB" id="A0A8E2IV60"/>
<evidence type="ECO:0000313" key="2">
    <source>
        <dbReference type="Proteomes" id="UP000192335"/>
    </source>
</evidence>
<dbReference type="Proteomes" id="UP000192335">
    <property type="component" value="Unassembled WGS sequence"/>
</dbReference>
<name>A0A8E2IV60_9MYCO</name>
<reference evidence="1 2" key="1">
    <citation type="submission" date="2017-02" db="EMBL/GenBank/DDBJ databases">
        <title>Mycobacterium kansasii genomes.</title>
        <authorList>
            <person name="Borowka P."/>
            <person name="Strapagiel D."/>
            <person name="Marciniak B."/>
            <person name="Lach J."/>
            <person name="Bakula Z."/>
            <person name="Van Ingen J."/>
            <person name="Safianowska A."/>
            <person name="Brzostek A."/>
            <person name="Dziadek J."/>
            <person name="Jagielski T."/>
        </authorList>
    </citation>
    <scope>NUCLEOTIDE SEQUENCE [LARGE SCALE GENOMIC DNA]</scope>
    <source>
        <strain evidence="1 2">12MK</strain>
    </source>
</reference>
<comment type="caution">
    <text evidence="1">The sequence shown here is derived from an EMBL/GenBank/DDBJ whole genome shotgun (WGS) entry which is preliminary data.</text>
</comment>
<protein>
    <submittedName>
        <fullName evidence="1">Uncharacterized protein</fullName>
    </submittedName>
</protein>
<gene>
    <name evidence="1" type="ORF">B4U45_19985</name>
</gene>
<accession>A0A8E2IV60</accession>
<organism evidence="1 2">
    <name type="scientific">Mycobacterium persicum</name>
    <dbReference type="NCBI Taxonomy" id="1487726"/>
    <lineage>
        <taxon>Bacteria</taxon>
        <taxon>Bacillati</taxon>
        <taxon>Actinomycetota</taxon>
        <taxon>Actinomycetes</taxon>
        <taxon>Mycobacteriales</taxon>
        <taxon>Mycobacteriaceae</taxon>
        <taxon>Mycobacterium</taxon>
    </lineage>
</organism>
<sequence length="86" mass="9058">MVRVLDAGIGAGTASTRCGRARFGPRYRAGAALGSRAPACGQLAAPAAGHSGHTSITEVVLIQPQPLRLPYRRPDPQWALRKPGWS</sequence>
<dbReference type="EMBL" id="MWQA01000001">
    <property type="protein sequence ID" value="ORC08534.1"/>
    <property type="molecule type" value="Genomic_DNA"/>
</dbReference>
<evidence type="ECO:0000313" key="1">
    <source>
        <dbReference type="EMBL" id="ORC08534.1"/>
    </source>
</evidence>